<evidence type="ECO:0000256" key="2">
    <source>
        <dbReference type="ARBA" id="ARBA00022670"/>
    </source>
</evidence>
<evidence type="ECO:0000256" key="4">
    <source>
        <dbReference type="ARBA" id="ARBA00022825"/>
    </source>
</evidence>
<gene>
    <name evidence="9" type="ORF">FHW12_001606</name>
</gene>
<evidence type="ECO:0000256" key="1">
    <source>
        <dbReference type="ARBA" id="ARBA00011073"/>
    </source>
</evidence>
<keyword evidence="7" id="KW-0472">Membrane</keyword>
<evidence type="ECO:0000256" key="7">
    <source>
        <dbReference type="SAM" id="Phobius"/>
    </source>
</evidence>
<keyword evidence="3 5" id="KW-0378">Hydrolase</keyword>
<dbReference type="Gene3D" id="3.40.50.200">
    <property type="entry name" value="Peptidase S8/S53 domain"/>
    <property type="match status" value="1"/>
</dbReference>
<dbReference type="InterPro" id="IPR013784">
    <property type="entry name" value="Carb-bd-like_fold"/>
</dbReference>
<reference evidence="9 10" key="1">
    <citation type="submission" date="2020-07" db="EMBL/GenBank/DDBJ databases">
        <title>Genomic Encyclopedia of Type Strains, Phase IV (KMG-V): Genome sequencing to study the core and pangenomes of soil and plant-associated prokaryotes.</title>
        <authorList>
            <person name="Whitman W."/>
        </authorList>
    </citation>
    <scope>NUCLEOTIDE SEQUENCE [LARGE SCALE GENOMIC DNA]</scope>
    <source>
        <strain evidence="9 10">RH2WT43</strain>
    </source>
</reference>
<dbReference type="SUPFAM" id="SSF49452">
    <property type="entry name" value="Starch-binding domain-like"/>
    <property type="match status" value="1"/>
</dbReference>
<evidence type="ECO:0000256" key="3">
    <source>
        <dbReference type="ARBA" id="ARBA00022801"/>
    </source>
</evidence>
<dbReference type="EMBL" id="JACGXL010000002">
    <property type="protein sequence ID" value="MBA8887392.1"/>
    <property type="molecule type" value="Genomic_DNA"/>
</dbReference>
<dbReference type="NCBIfam" id="NF038128">
    <property type="entry name" value="choice_anch_J"/>
    <property type="match status" value="1"/>
</dbReference>
<accession>A0A839F034</accession>
<evidence type="ECO:0000256" key="6">
    <source>
        <dbReference type="RuleBase" id="RU003355"/>
    </source>
</evidence>
<dbReference type="InterPro" id="IPR022398">
    <property type="entry name" value="Peptidase_S8_His-AS"/>
</dbReference>
<dbReference type="InterPro" id="IPR023827">
    <property type="entry name" value="Peptidase_S8_Asp-AS"/>
</dbReference>
<dbReference type="PROSITE" id="PS00138">
    <property type="entry name" value="SUBTILASE_SER"/>
    <property type="match status" value="1"/>
</dbReference>
<proteinExistence type="inferred from homology"/>
<dbReference type="InterPro" id="IPR008969">
    <property type="entry name" value="CarboxyPept-like_regulatory"/>
</dbReference>
<dbReference type="Gene3D" id="2.60.40.1120">
    <property type="entry name" value="Carboxypeptidase-like, regulatory domain"/>
    <property type="match status" value="2"/>
</dbReference>
<comment type="caution">
    <text evidence="9">The sequence shown here is derived from an EMBL/GenBank/DDBJ whole genome shotgun (WGS) entry which is preliminary data.</text>
</comment>
<keyword evidence="4 5" id="KW-0720">Serine protease</keyword>
<dbReference type="InterPro" id="IPR023828">
    <property type="entry name" value="Peptidase_S8_Ser-AS"/>
</dbReference>
<dbReference type="Gene3D" id="2.60.120.260">
    <property type="entry name" value="Galactose-binding domain-like"/>
    <property type="match status" value="1"/>
</dbReference>
<dbReference type="InterPro" id="IPR000209">
    <property type="entry name" value="Peptidase_S8/S53_dom"/>
</dbReference>
<dbReference type="Pfam" id="PF00082">
    <property type="entry name" value="Peptidase_S8"/>
    <property type="match status" value="1"/>
</dbReference>
<dbReference type="InterPro" id="IPR015500">
    <property type="entry name" value="Peptidase_S8_subtilisin-rel"/>
</dbReference>
<dbReference type="Pfam" id="PF13620">
    <property type="entry name" value="CarboxypepD_reg"/>
    <property type="match status" value="2"/>
</dbReference>
<dbReference type="PROSITE" id="PS00137">
    <property type="entry name" value="SUBTILASE_HIS"/>
    <property type="match status" value="1"/>
</dbReference>
<sequence>MHDVAHARTPRGHRPLAPGRFWSPLLGVALLVFCNGLLASTGEVRTPAAQVRGSAGTAGGQATTAVEIAPALQRRLAAGERGGFAIEFRERADLSAARTLDWIARGRYVHERLRETAERSQAGVRRLLRERGVAFHAYWIKNTILVEQGDVATLQRVAQAPGVARIRELPKAELVAPEHPPVRAAARPVDAGGATDNITWIGADHVWNDGTTGDGVTVGIIDDGVFYRHEAIVRQYRGNLGAGGFVHDYNWYAPLLLTTEPDGSQGEGHGTHVTGTVLGDDGAADPILRHRTGVAPGARWIACLGLPIKGAEFALPACGEFMLAPTKTDGSAPNPDLRPQVVNNSWGSYALCDGSADDFYRDIVEAWVAAGLFPVFAAGNAGNCGLPEPPGLSTVTSPASLGSAFAVGSTGNHDGAYAPHSLWGPALEASEGLPTYPDPRGYPTMKPQVVAPGVDILSAIDGSDGYATMTGTSMSAPHISGLVALMLEAGECLRGDYATLGGIVMQTARPIDYASGGSPPPGVGNLPNYATGWGEIDAPRAVEAAAHACGPQGFVRGQVGSAAGAPIAGATIEMFVDENVRVYQATSGSDGGYVRRLPVDAGSGYTVRVTAYGYLPSSEAGVRVQADATTRHDVALAPAPMIKVGGRAVDAATGWPLHAKIEISGYPDGPVWTDPLSGRYSVRLPDGRPYRFDVTSDITGYRTTSRELASIASGAEQDFALAADPVACDAPGYAYATSLLGENFEGNGSAPPPGWSRSSAGLGWLFGDAADVGGSIFPIPAHGRIAAASDELGAGEGLDNDGRSDYLQLPALNLAIANPVLRYRSYYVDTGGRARIEASTDGGATWNALGAPRSAYELGGWTDETVALSAAAANGARLRFHADDGSSDGDPRVGGPWAIDDVSVRGACTAPASGGLVVGHVRDANTGIGLDGAEVRVAGGIAVTTARSADPGVGEGFYAAYAPSGAPLVTATRGRQPAGYGDAAQAANVATGATVRADLALPAGRLRLYPAAPAASVELGATAHTSLTLDNSGTAPLQFGLEGVAIEEHFEGATFPPDGWSVVNVGAGCAWSALDPAHAANTAGGDGRAAMVDLYPCWGGDASDTALVSPPLDLSTSHTASVGFFLSLFEGADNAPRLDVDASADGGTTWTTVDSETHENNGSGPGALIELDLSAFTGAPDVRVRFHYTGTPPWGSVVVDQVHLLESINASTLLDVAPDHGTLAAGASRTLDVAFDARDVAQPGTYRVPIRIAEDTPYAWPFGDVEATMTVTAPASYGALVGVVRSLGACDAHPLALAGATITIHAATGESSTTTSGADGAYRYWVDATHGPFALTVDAVGHRPVTQDFSVAAGGETPADIDLRALQACLGTDPAAPLGEVAAGQTTSLALDLLNTGAAATDWSARVGGDPAVLSPVPLVQTTSPAPTQNASFACINPPTGYSLDNRYLRRFDLATRGVPATEMVVRGVTFAVDSAMSTTGSQPVTVRVHALHGEFTFANLELLAEKTIDVADTSLQRISIAFDAPLHVAGDSVLVAEIHVPSGMAGGNTFYPGGNSDGESAPAYWAAHDCGIDEPLAYPEVGFDWVHLILELDTLASDPCGATAAPVGWLALAPAAGHIEADAMLPLQAMFDAGGTADGVHGGSICLASAAAPAATVVVPVTMRVGNGDAIFADGFD</sequence>
<feature type="active site" description="Charge relay system" evidence="5">
    <location>
        <position position="222"/>
    </location>
</feature>
<evidence type="ECO:0000256" key="5">
    <source>
        <dbReference type="PROSITE-ProRule" id="PRU01240"/>
    </source>
</evidence>
<evidence type="ECO:0000313" key="9">
    <source>
        <dbReference type="EMBL" id="MBA8887392.1"/>
    </source>
</evidence>
<dbReference type="Gene3D" id="2.60.120.200">
    <property type="match status" value="1"/>
</dbReference>
<dbReference type="PRINTS" id="PR00723">
    <property type="entry name" value="SUBTILISIN"/>
</dbReference>
<comment type="similarity">
    <text evidence="1 5 6">Belongs to the peptidase S8 family.</text>
</comment>
<dbReference type="Proteomes" id="UP000550401">
    <property type="component" value="Unassembled WGS sequence"/>
</dbReference>
<dbReference type="SUPFAM" id="SSF49464">
    <property type="entry name" value="Carboxypeptidase regulatory domain-like"/>
    <property type="match status" value="1"/>
</dbReference>
<dbReference type="PROSITE" id="PS00136">
    <property type="entry name" value="SUBTILASE_ASP"/>
    <property type="match status" value="1"/>
</dbReference>
<dbReference type="PROSITE" id="PS51892">
    <property type="entry name" value="SUBTILASE"/>
    <property type="match status" value="1"/>
</dbReference>
<dbReference type="InterPro" id="IPR050131">
    <property type="entry name" value="Peptidase_S8_subtilisin-like"/>
</dbReference>
<organism evidence="9 10">
    <name type="scientific">Dokdonella fugitiva</name>
    <dbReference type="NCBI Taxonomy" id="328517"/>
    <lineage>
        <taxon>Bacteria</taxon>
        <taxon>Pseudomonadati</taxon>
        <taxon>Pseudomonadota</taxon>
        <taxon>Gammaproteobacteria</taxon>
        <taxon>Lysobacterales</taxon>
        <taxon>Rhodanobacteraceae</taxon>
        <taxon>Dokdonella</taxon>
    </lineage>
</organism>
<keyword evidence="2 5" id="KW-0645">Protease</keyword>
<feature type="transmembrane region" description="Helical" evidence="7">
    <location>
        <begin position="21"/>
        <end position="39"/>
    </location>
</feature>
<feature type="domain" description="Peptidase S8/S53" evidence="8">
    <location>
        <begin position="213"/>
        <end position="534"/>
    </location>
</feature>
<keyword evidence="7" id="KW-0812">Transmembrane</keyword>
<evidence type="ECO:0000313" key="10">
    <source>
        <dbReference type="Proteomes" id="UP000550401"/>
    </source>
</evidence>
<dbReference type="SUPFAM" id="SSF52743">
    <property type="entry name" value="Subtilisin-like"/>
    <property type="match status" value="1"/>
</dbReference>
<evidence type="ECO:0000259" key="8">
    <source>
        <dbReference type="Pfam" id="PF00082"/>
    </source>
</evidence>
<dbReference type="GO" id="GO:0004252">
    <property type="term" value="F:serine-type endopeptidase activity"/>
    <property type="evidence" value="ECO:0007669"/>
    <property type="project" value="UniProtKB-UniRule"/>
</dbReference>
<keyword evidence="7" id="KW-1133">Transmembrane helix</keyword>
<dbReference type="PANTHER" id="PTHR43806:SF67">
    <property type="entry name" value="EGF-LIKE DOMAIN-CONTAINING PROTEIN"/>
    <property type="match status" value="1"/>
</dbReference>
<dbReference type="RefSeq" id="WP_182530467.1">
    <property type="nucleotide sequence ID" value="NZ_JACGXL010000002.1"/>
</dbReference>
<protein>
    <recommendedName>
        <fullName evidence="8">Peptidase S8/S53 domain-containing protein</fullName>
    </recommendedName>
</protein>
<dbReference type="PANTHER" id="PTHR43806">
    <property type="entry name" value="PEPTIDASE S8"/>
    <property type="match status" value="1"/>
</dbReference>
<feature type="active site" description="Charge relay system" evidence="5">
    <location>
        <position position="473"/>
    </location>
</feature>
<feature type="active site" description="Charge relay system" evidence="5">
    <location>
        <position position="269"/>
    </location>
</feature>
<dbReference type="GO" id="GO:0006508">
    <property type="term" value="P:proteolysis"/>
    <property type="evidence" value="ECO:0007669"/>
    <property type="project" value="UniProtKB-KW"/>
</dbReference>
<name>A0A839F034_9GAMM</name>
<keyword evidence="10" id="KW-1185">Reference proteome</keyword>
<dbReference type="GO" id="GO:0030246">
    <property type="term" value="F:carbohydrate binding"/>
    <property type="evidence" value="ECO:0007669"/>
    <property type="project" value="InterPro"/>
</dbReference>
<dbReference type="InterPro" id="IPR036852">
    <property type="entry name" value="Peptidase_S8/S53_dom_sf"/>
</dbReference>